<accession>A0AAD7BVC0</accession>
<keyword evidence="2" id="KW-1185">Reference proteome</keyword>
<feature type="non-terminal residue" evidence="1">
    <location>
        <position position="1"/>
    </location>
</feature>
<dbReference type="AlphaFoldDB" id="A0AAD7BVC0"/>
<dbReference type="Proteomes" id="UP001221757">
    <property type="component" value="Unassembled WGS sequence"/>
</dbReference>
<organism evidence="1 2">
    <name type="scientific">Mycena rosella</name>
    <name type="common">Pink bonnet</name>
    <name type="synonym">Agaricus rosellus</name>
    <dbReference type="NCBI Taxonomy" id="1033263"/>
    <lineage>
        <taxon>Eukaryota</taxon>
        <taxon>Fungi</taxon>
        <taxon>Dikarya</taxon>
        <taxon>Basidiomycota</taxon>
        <taxon>Agaricomycotina</taxon>
        <taxon>Agaricomycetes</taxon>
        <taxon>Agaricomycetidae</taxon>
        <taxon>Agaricales</taxon>
        <taxon>Marasmiineae</taxon>
        <taxon>Mycenaceae</taxon>
        <taxon>Mycena</taxon>
    </lineage>
</organism>
<dbReference type="EMBL" id="JARKIE010000508">
    <property type="protein sequence ID" value="KAJ7631780.1"/>
    <property type="molecule type" value="Genomic_DNA"/>
</dbReference>
<gene>
    <name evidence="1" type="ORF">B0H17DRAFT_962177</name>
</gene>
<proteinExistence type="predicted"/>
<sequence length="129" mass="14308">GNGPRRALVTIDQLHNSFKAHLNPPAVMPAHFDADLHDIITLMSASIPPCTVDSTPQHCFLHPVMDEDIVRLKRKLREKGSRSASGIDLIAYSRIMKIPNAALWELFPACIDQVDAPQQHLLIPNNNTS</sequence>
<protein>
    <submittedName>
        <fullName evidence="1">Uncharacterized protein</fullName>
    </submittedName>
</protein>
<evidence type="ECO:0000313" key="2">
    <source>
        <dbReference type="Proteomes" id="UP001221757"/>
    </source>
</evidence>
<name>A0AAD7BVC0_MYCRO</name>
<evidence type="ECO:0000313" key="1">
    <source>
        <dbReference type="EMBL" id="KAJ7631780.1"/>
    </source>
</evidence>
<comment type="caution">
    <text evidence="1">The sequence shown here is derived from an EMBL/GenBank/DDBJ whole genome shotgun (WGS) entry which is preliminary data.</text>
</comment>
<reference evidence="1" key="1">
    <citation type="submission" date="2023-03" db="EMBL/GenBank/DDBJ databases">
        <title>Massive genome expansion in bonnet fungi (Mycena s.s.) driven by repeated elements and novel gene families across ecological guilds.</title>
        <authorList>
            <consortium name="Lawrence Berkeley National Laboratory"/>
            <person name="Harder C.B."/>
            <person name="Miyauchi S."/>
            <person name="Viragh M."/>
            <person name="Kuo A."/>
            <person name="Thoen E."/>
            <person name="Andreopoulos B."/>
            <person name="Lu D."/>
            <person name="Skrede I."/>
            <person name="Drula E."/>
            <person name="Henrissat B."/>
            <person name="Morin E."/>
            <person name="Kohler A."/>
            <person name="Barry K."/>
            <person name="LaButti K."/>
            <person name="Morin E."/>
            <person name="Salamov A."/>
            <person name="Lipzen A."/>
            <person name="Mereny Z."/>
            <person name="Hegedus B."/>
            <person name="Baldrian P."/>
            <person name="Stursova M."/>
            <person name="Weitz H."/>
            <person name="Taylor A."/>
            <person name="Grigoriev I.V."/>
            <person name="Nagy L.G."/>
            <person name="Martin F."/>
            <person name="Kauserud H."/>
        </authorList>
    </citation>
    <scope>NUCLEOTIDE SEQUENCE</scope>
    <source>
        <strain evidence="1">CBHHK067</strain>
    </source>
</reference>